<comment type="caution">
    <text evidence="1">The sequence shown here is derived from an EMBL/GenBank/DDBJ whole genome shotgun (WGS) entry which is preliminary data.</text>
</comment>
<name>A0A4R4NV07_9ACTN</name>
<organism evidence="1 2">
    <name type="scientific">Actinomadura bangladeshensis</name>
    <dbReference type="NCBI Taxonomy" id="453573"/>
    <lineage>
        <taxon>Bacteria</taxon>
        <taxon>Bacillati</taxon>
        <taxon>Actinomycetota</taxon>
        <taxon>Actinomycetes</taxon>
        <taxon>Streptosporangiales</taxon>
        <taxon>Thermomonosporaceae</taxon>
        <taxon>Actinomadura</taxon>
    </lineage>
</organism>
<protein>
    <submittedName>
        <fullName evidence="1">DUF1453 domain-containing protein</fullName>
    </submittedName>
</protein>
<dbReference type="RefSeq" id="WP_131940993.1">
    <property type="nucleotide sequence ID" value="NZ_BAAAMX010000006.1"/>
</dbReference>
<gene>
    <name evidence="1" type="ORF">E1284_19725</name>
</gene>
<sequence>MNTLDNVAPGLAAPTRVRYRQLRTCSIDELRMYGLPFVLGVAAVARGGLIDRGHPALSAGLLAAEAGAAVGLGVLRAVTVRREDDGTPWWRGTGWTLAAWPVSVAVRARFARAGHAAGIGAPGGGGPPFLAVTLLAQSLVVVRRAHGLARFAPVNVGS</sequence>
<accession>A0A4R4NV07</accession>
<proteinExistence type="predicted"/>
<dbReference type="Proteomes" id="UP000295431">
    <property type="component" value="Unassembled WGS sequence"/>
</dbReference>
<dbReference type="EMBL" id="SMJW01000096">
    <property type="protein sequence ID" value="TDC13591.1"/>
    <property type="molecule type" value="Genomic_DNA"/>
</dbReference>
<evidence type="ECO:0000313" key="1">
    <source>
        <dbReference type="EMBL" id="TDC13591.1"/>
    </source>
</evidence>
<dbReference type="OrthoDB" id="3477305at2"/>
<reference evidence="1 2" key="1">
    <citation type="submission" date="2019-03" db="EMBL/GenBank/DDBJ databases">
        <title>Draft genome sequences of novel Actinobacteria.</title>
        <authorList>
            <person name="Sahin N."/>
            <person name="Ay H."/>
            <person name="Saygin H."/>
        </authorList>
    </citation>
    <scope>NUCLEOTIDE SEQUENCE [LARGE SCALE GENOMIC DNA]</scope>
    <source>
        <strain evidence="1 2">DSM 45347</strain>
    </source>
</reference>
<evidence type="ECO:0000313" key="2">
    <source>
        <dbReference type="Proteomes" id="UP000295431"/>
    </source>
</evidence>
<keyword evidence="2" id="KW-1185">Reference proteome</keyword>
<dbReference type="AlphaFoldDB" id="A0A4R4NV07"/>